<keyword evidence="3 11" id="KW-0378">Hydrolase</keyword>
<evidence type="ECO:0000256" key="2">
    <source>
        <dbReference type="ARBA" id="ARBA00022763"/>
    </source>
</evidence>
<dbReference type="InterPro" id="IPR046931">
    <property type="entry name" value="HTH_61"/>
</dbReference>
<gene>
    <name evidence="14" type="primary">hel308a</name>
    <name evidence="11" type="synonym">hel308</name>
    <name evidence="14" type="ordered locus">TTX_0530</name>
</gene>
<dbReference type="PROSITE" id="PS51194">
    <property type="entry name" value="HELICASE_CTER"/>
    <property type="match status" value="1"/>
</dbReference>
<dbReference type="InterPro" id="IPR036390">
    <property type="entry name" value="WH_DNA-bd_sf"/>
</dbReference>
<dbReference type="EC" id="5.6.2.4" evidence="11"/>
<dbReference type="InterPro" id="IPR003583">
    <property type="entry name" value="Hlx-hairpin-Hlx_DNA-bd_motif"/>
</dbReference>
<evidence type="ECO:0000256" key="1">
    <source>
        <dbReference type="ARBA" id="ARBA00022741"/>
    </source>
</evidence>
<dbReference type="Pfam" id="PF20470">
    <property type="entry name" value="HTH_61"/>
    <property type="match status" value="1"/>
</dbReference>
<keyword evidence="4 11" id="KW-0347">Helicase</keyword>
<organism evidence="14 15">
    <name type="scientific">Thermoproteus tenax (strain ATCC 35583 / DSM 2078 / JCM 9277 / NBRC 100435 / Kra 1)</name>
    <dbReference type="NCBI Taxonomy" id="768679"/>
    <lineage>
        <taxon>Archaea</taxon>
        <taxon>Thermoproteota</taxon>
        <taxon>Thermoprotei</taxon>
        <taxon>Thermoproteales</taxon>
        <taxon>Thermoproteaceae</taxon>
        <taxon>Thermoproteus</taxon>
    </lineage>
</organism>
<comment type="similarity">
    <text evidence="11">Belongs to the helicase family. Hel308 subfamily.</text>
</comment>
<dbReference type="SMART" id="SM00490">
    <property type="entry name" value="HELICc"/>
    <property type="match status" value="1"/>
</dbReference>
<evidence type="ECO:0000313" key="15">
    <source>
        <dbReference type="Proteomes" id="UP000002654"/>
    </source>
</evidence>
<comment type="subunit">
    <text evidence="11">Monomer.</text>
</comment>
<dbReference type="Gene3D" id="3.40.50.300">
    <property type="entry name" value="P-loop containing nucleotide triphosphate hydrolases"/>
    <property type="match status" value="2"/>
</dbReference>
<dbReference type="Proteomes" id="UP000002654">
    <property type="component" value="Chromosome"/>
</dbReference>
<reference evidence="14 15" key="1">
    <citation type="journal article" date="2011" name="PLoS ONE">
        <title>The complete genome sequence of Thermoproteus tenax: a physiologically versatile member of the Crenarchaeota.</title>
        <authorList>
            <person name="Siebers B."/>
            <person name="Zaparty M."/>
            <person name="Raddatz G."/>
            <person name="Tjaden B."/>
            <person name="Albers S.V."/>
            <person name="Bell S.D."/>
            <person name="Blombach F."/>
            <person name="Kletzin A."/>
            <person name="Kyrpides N."/>
            <person name="Lanz C."/>
            <person name="Plagens A."/>
            <person name="Rampp M."/>
            <person name="Rosinus A."/>
            <person name="von Jan M."/>
            <person name="Makarova K.S."/>
            <person name="Klenk H.P."/>
            <person name="Schuster S.C."/>
            <person name="Hensel R."/>
        </authorList>
    </citation>
    <scope>NUCLEOTIDE SEQUENCE [LARGE SCALE GENOMIC DNA]</scope>
    <source>
        <strain evidence="15">ATCC 35583 / DSM 2078 / JCM 9277 / NBRC 100435 / Kra 1</strain>
    </source>
</reference>
<keyword evidence="7 11" id="KW-0234">DNA repair</keyword>
<dbReference type="Pfam" id="PF21280">
    <property type="entry name" value="Helicase_dom4_arc"/>
    <property type="match status" value="1"/>
</dbReference>
<evidence type="ECO:0000259" key="12">
    <source>
        <dbReference type="PROSITE" id="PS51192"/>
    </source>
</evidence>
<dbReference type="InterPro" id="IPR001650">
    <property type="entry name" value="Helicase_C-like"/>
</dbReference>
<dbReference type="RefSeq" id="WP_014126452.1">
    <property type="nucleotide sequence ID" value="NC_016070.1"/>
</dbReference>
<dbReference type="SMART" id="SM00278">
    <property type="entry name" value="HhH1"/>
    <property type="match status" value="2"/>
</dbReference>
<dbReference type="PATRIC" id="fig|768679.9.peg.545"/>
<dbReference type="EMBL" id="FN869859">
    <property type="protein sequence ID" value="CCC81195.1"/>
    <property type="molecule type" value="Genomic_DNA"/>
</dbReference>
<feature type="domain" description="Helicase C-terminal" evidence="13">
    <location>
        <begin position="231"/>
        <end position="432"/>
    </location>
</feature>
<dbReference type="GO" id="GO:0006281">
    <property type="term" value="P:DNA repair"/>
    <property type="evidence" value="ECO:0007669"/>
    <property type="project" value="UniProtKB-UniRule"/>
</dbReference>
<keyword evidence="5 11" id="KW-0067">ATP-binding</keyword>
<comment type="catalytic activity">
    <reaction evidence="9 11">
        <text>Couples ATP hydrolysis with the unwinding of duplex DNA by translocating in the 3'-5' direction.</text>
        <dbReference type="EC" id="5.6.2.4"/>
    </reaction>
</comment>
<dbReference type="SMART" id="SM00487">
    <property type="entry name" value="DEXDc"/>
    <property type="match status" value="1"/>
</dbReference>
<evidence type="ECO:0000256" key="4">
    <source>
        <dbReference type="ARBA" id="ARBA00022806"/>
    </source>
</evidence>
<feature type="domain" description="Helicase ATP-binding" evidence="12">
    <location>
        <begin position="33"/>
        <end position="198"/>
    </location>
</feature>
<dbReference type="eggNOG" id="arCOG00553">
    <property type="taxonomic scope" value="Archaea"/>
</dbReference>
<keyword evidence="2 11" id="KW-0227">DNA damage</keyword>
<protein>
    <recommendedName>
        <fullName evidence="11">ATP-dependent DNA helicase Hel308</fullName>
        <ecNumber evidence="11">5.6.2.4</ecNumber>
    </recommendedName>
    <alternativeName>
        <fullName evidence="11">DNA 3'-5' helicase Hel308</fullName>
    </alternativeName>
</protein>
<dbReference type="InterPro" id="IPR027417">
    <property type="entry name" value="P-loop_NTPase"/>
</dbReference>
<evidence type="ECO:0000313" key="14">
    <source>
        <dbReference type="EMBL" id="CCC81195.1"/>
    </source>
</evidence>
<dbReference type="Gene3D" id="1.10.150.20">
    <property type="entry name" value="5' to 3' exonuclease, C-terminal subdomain"/>
    <property type="match status" value="1"/>
</dbReference>
<dbReference type="GO" id="GO:0016887">
    <property type="term" value="F:ATP hydrolysis activity"/>
    <property type="evidence" value="ECO:0007669"/>
    <property type="project" value="RHEA"/>
</dbReference>
<dbReference type="GeneID" id="11263530"/>
<dbReference type="SUPFAM" id="SSF46785">
    <property type="entry name" value="Winged helix' DNA-binding domain"/>
    <property type="match status" value="1"/>
</dbReference>
<feature type="binding site" evidence="11">
    <location>
        <position position="28"/>
    </location>
    <ligand>
        <name>ATP</name>
        <dbReference type="ChEBI" id="CHEBI:30616"/>
    </ligand>
</feature>
<evidence type="ECO:0000256" key="8">
    <source>
        <dbReference type="ARBA" id="ARBA00023235"/>
    </source>
</evidence>
<dbReference type="HAMAP" id="MF_00442">
    <property type="entry name" value="Helicase_Hel308"/>
    <property type="match status" value="1"/>
</dbReference>
<dbReference type="AlphaFoldDB" id="G4RNQ1"/>
<evidence type="ECO:0000256" key="9">
    <source>
        <dbReference type="ARBA" id="ARBA00034617"/>
    </source>
</evidence>
<comment type="function">
    <text evidence="11">DNA-dependent ATPase and 3'-5' DNA helicase that may be involved in repair of stalled replication forks.</text>
</comment>
<name>G4RNQ1_THETK</name>
<evidence type="ECO:0000256" key="11">
    <source>
        <dbReference type="HAMAP-Rule" id="MF_00442"/>
    </source>
</evidence>
<accession>G4RNQ1</accession>
<dbReference type="OrthoDB" id="371946at2157"/>
<dbReference type="CDD" id="cd18028">
    <property type="entry name" value="DEXHc_archSki2"/>
    <property type="match status" value="1"/>
</dbReference>
<evidence type="ECO:0000256" key="5">
    <source>
        <dbReference type="ARBA" id="ARBA00022840"/>
    </source>
</evidence>
<dbReference type="InterPro" id="IPR011545">
    <property type="entry name" value="DEAD/DEAH_box_helicase_dom"/>
</dbReference>
<dbReference type="GO" id="GO:0043138">
    <property type="term" value="F:3'-5' DNA helicase activity"/>
    <property type="evidence" value="ECO:0007669"/>
    <property type="project" value="UniProtKB-UniRule"/>
</dbReference>
<dbReference type="GO" id="GO:0003677">
    <property type="term" value="F:DNA binding"/>
    <property type="evidence" value="ECO:0007669"/>
    <property type="project" value="UniProtKB-UniRule"/>
</dbReference>
<evidence type="ECO:0000256" key="3">
    <source>
        <dbReference type="ARBA" id="ARBA00022801"/>
    </source>
</evidence>
<dbReference type="GO" id="GO:0005524">
    <property type="term" value="F:ATP binding"/>
    <property type="evidence" value="ECO:0007669"/>
    <property type="project" value="UniProtKB-UniRule"/>
</dbReference>
<keyword evidence="8 11" id="KW-0413">Isomerase</keyword>
<proteinExistence type="inferred from homology"/>
<keyword evidence="15" id="KW-1185">Reference proteome</keyword>
<dbReference type="CDD" id="cd18795">
    <property type="entry name" value="SF2_C_Ski2"/>
    <property type="match status" value="1"/>
</dbReference>
<dbReference type="InterPro" id="IPR014001">
    <property type="entry name" value="Helicase_ATP-bd"/>
</dbReference>
<sequence length="711" mass="78202">MDISSLSIPPELRESLKRRGIRTLFPPQEEAVKAGILEGENILMTTATASGKTLLAEIVAVKTALEGRMAVFAVPLKALAYEKQLHFSYYGDLVDVAVSTGEYDSEDAWLHKYDVVVTTYEKLDSLLRHRPRWLNRVGALILDEVHYVGDPKRGPVLESIIAKAKYLGLRAQLVAMSATIGNPEVLAHWLGAKLIKSSWRPVPLKEGVYFDGLIRYADGSTRRVPRFHDPEVALALDALADGGQALVFVNSRAATVNTAKRIAEAIASSESKLIDASSAAKLAAEIESTSASRIIGSELASTVARGVAFHNAGLELELRRLVEDGFRSGVVKVVVSTTTLAAGVNLPARRVIITEVKRYDPLVGNEEIPVMEYRQMAGRAGRPGLDPYGEAIAIASNGREAEYIEEHYIRGPVESVRSQLFSEANLRGHLLGVVGSRYASSLDEVLDYLSSTLAYSQLGPAAMSIARGKAEKALEQLTSWGFLEGEGDAYYATELGKLVARLYVDPEVAALYIDLIRRMRGESQPAYIYIVAKASDVPKIWRGRFDKKLAAEIARSFPDVVDEDDEEFREEVKTVQMLWEWANEVPEDKLYEKYGVGPGDIRVYVDLFDWLGSAAAKLARAVGLPQRGEAMAKVTLRVVYGVREELLPLVLNLKGVGRVRARTLYQHGYRTLEDIAKAEPREIAKLPGFGEKLARGIVEQARGLLQEKKAI</sequence>
<dbReference type="PANTHER" id="PTHR47961">
    <property type="entry name" value="DNA POLYMERASE THETA, PUTATIVE (AFU_ORTHOLOGUE AFUA_1G05260)-RELATED"/>
    <property type="match status" value="1"/>
</dbReference>
<keyword evidence="6 11" id="KW-0238">DNA-binding</keyword>
<dbReference type="KEGG" id="ttn:TTX_0530"/>
<dbReference type="SUPFAM" id="SSF52540">
    <property type="entry name" value="P-loop containing nucleoside triphosphate hydrolases"/>
    <property type="match status" value="1"/>
</dbReference>
<dbReference type="PaxDb" id="768679-TTX_0530"/>
<dbReference type="Pfam" id="PF14520">
    <property type="entry name" value="HHH_5"/>
    <property type="match status" value="1"/>
</dbReference>
<dbReference type="InterPro" id="IPR050474">
    <property type="entry name" value="Hel308_SKI2-like"/>
</dbReference>
<dbReference type="PANTHER" id="PTHR47961:SF10">
    <property type="entry name" value="ATP-DEPENDENT DNA HELICASE HEL308"/>
    <property type="match status" value="1"/>
</dbReference>
<dbReference type="Gene3D" id="1.10.3380.30">
    <property type="match status" value="1"/>
</dbReference>
<dbReference type="HOGENOM" id="CLU_006553_3_0_2"/>
<keyword evidence="1 11" id="KW-0547">Nucleotide-binding</keyword>
<evidence type="ECO:0000256" key="7">
    <source>
        <dbReference type="ARBA" id="ARBA00023204"/>
    </source>
</evidence>
<dbReference type="PROSITE" id="PS51192">
    <property type="entry name" value="HELICASE_ATP_BIND_1"/>
    <property type="match status" value="1"/>
</dbReference>
<comment type="catalytic activity">
    <reaction evidence="10 11">
        <text>ATP + H2O = ADP + phosphate + H(+)</text>
        <dbReference type="Rhea" id="RHEA:13065"/>
        <dbReference type="ChEBI" id="CHEBI:15377"/>
        <dbReference type="ChEBI" id="CHEBI:15378"/>
        <dbReference type="ChEBI" id="CHEBI:30616"/>
        <dbReference type="ChEBI" id="CHEBI:43474"/>
        <dbReference type="ChEBI" id="CHEBI:456216"/>
        <dbReference type="EC" id="5.6.2.4"/>
    </reaction>
</comment>
<dbReference type="SUPFAM" id="SSF158702">
    <property type="entry name" value="Sec63 N-terminal domain-like"/>
    <property type="match status" value="1"/>
</dbReference>
<evidence type="ECO:0000256" key="10">
    <source>
        <dbReference type="ARBA" id="ARBA00048988"/>
    </source>
</evidence>
<dbReference type="InterPro" id="IPR048772">
    <property type="entry name" value="Hel308-like_dom4"/>
</dbReference>
<dbReference type="Pfam" id="PF00270">
    <property type="entry name" value="DEAD"/>
    <property type="match status" value="1"/>
</dbReference>
<dbReference type="InterPro" id="IPR022965">
    <property type="entry name" value="Helicase_Hel308"/>
</dbReference>
<evidence type="ECO:0000259" key="13">
    <source>
        <dbReference type="PROSITE" id="PS51194"/>
    </source>
</evidence>
<dbReference type="STRING" id="768679.TTX_0530"/>
<evidence type="ECO:0000256" key="6">
    <source>
        <dbReference type="ARBA" id="ARBA00023125"/>
    </source>
</evidence>
<dbReference type="Pfam" id="PF00271">
    <property type="entry name" value="Helicase_C"/>
    <property type="match status" value="1"/>
</dbReference>